<name>A0A8S1UNN5_PAROT</name>
<dbReference type="GO" id="GO:0043161">
    <property type="term" value="P:proteasome-mediated ubiquitin-dependent protein catabolic process"/>
    <property type="evidence" value="ECO:0007669"/>
    <property type="project" value="TreeGrafter"/>
</dbReference>
<dbReference type="CDD" id="cd16449">
    <property type="entry name" value="RING-HC"/>
    <property type="match status" value="1"/>
</dbReference>
<comment type="caution">
    <text evidence="6">The sequence shown here is derived from an EMBL/GenBank/DDBJ whole genome shotgun (WGS) entry which is preliminary data.</text>
</comment>
<dbReference type="GO" id="GO:0061630">
    <property type="term" value="F:ubiquitin protein ligase activity"/>
    <property type="evidence" value="ECO:0007669"/>
    <property type="project" value="TreeGrafter"/>
</dbReference>
<proteinExistence type="predicted"/>
<dbReference type="Proteomes" id="UP000683925">
    <property type="component" value="Unassembled WGS sequence"/>
</dbReference>
<evidence type="ECO:0000313" key="6">
    <source>
        <dbReference type="EMBL" id="CAD8165309.1"/>
    </source>
</evidence>
<dbReference type="Pfam" id="PF13920">
    <property type="entry name" value="zf-C3HC4_3"/>
    <property type="match status" value="1"/>
</dbReference>
<sequence>MNNQFEIIKKIWASKKILSFYKYQRLVNKRLNELIKEQDSKIQIVLQQKENKDQLGSSNKQFTKVCTKALEFEASLLKPLILLNNRNIINNQKYLLDILSIIHYSTNDEESNYVEDTLKNPIKFNQQKQLYKILELAFVILQNSKQETTQYQILIGLDSILKSMMKCSSNNLEILLSLRQYQKYSRVMQCTTSFQGINQFIKAITSFDCKLKLDLTPDTIEKTLTNVLQQLDCVICYSSMTDPVSMKCGHSFCKACMVQDQSNNQKRCPICRMEQVEEIYLTENNKFLTKLIELRNCFQSQSDLQEGDDTQAQYYIHIKPQSKEAYENKIVLRTKQSLKYLIEEEVEIDTIKFRSLSTLQFQQLLQQHLIFILIDKNENAYLVKNVLTHISKSKTIIKVQYLDKIQIAHQYYSHIFLNIQNLEYIFNCLFATAITLEDQFIDLSKIEILKQLDSSINNIKGFFNQVLRNQQQDQTYQTILSFLTTVGFWGLQNSDIINNYDEMKKYSYLIPNILRISEKEREKIQQTNNLIIRFQLIEESLNRFKQCSNLLMIFIIQTQNKDSNRNIIISIVVFLLLSLTLQL</sequence>
<evidence type="ECO:0000256" key="1">
    <source>
        <dbReference type="ARBA" id="ARBA00022723"/>
    </source>
</evidence>
<dbReference type="SMART" id="SM00184">
    <property type="entry name" value="RING"/>
    <property type="match status" value="1"/>
</dbReference>
<evidence type="ECO:0000256" key="2">
    <source>
        <dbReference type="ARBA" id="ARBA00022771"/>
    </source>
</evidence>
<feature type="domain" description="RING-type" evidence="5">
    <location>
        <begin position="233"/>
        <end position="272"/>
    </location>
</feature>
<keyword evidence="3" id="KW-0862">Zinc</keyword>
<dbReference type="PANTHER" id="PTHR15898:SF13">
    <property type="entry name" value="BIFUNCTIONAL APOPTOSIS REGULATOR"/>
    <property type="match status" value="1"/>
</dbReference>
<dbReference type="InterPro" id="IPR001841">
    <property type="entry name" value="Znf_RING"/>
</dbReference>
<reference evidence="6" key="1">
    <citation type="submission" date="2021-01" db="EMBL/GenBank/DDBJ databases">
        <authorList>
            <consortium name="Genoscope - CEA"/>
            <person name="William W."/>
        </authorList>
    </citation>
    <scope>NUCLEOTIDE SEQUENCE</scope>
</reference>
<keyword evidence="7" id="KW-1185">Reference proteome</keyword>
<dbReference type="InterPro" id="IPR017907">
    <property type="entry name" value="Znf_RING_CS"/>
</dbReference>
<dbReference type="PROSITE" id="PS50089">
    <property type="entry name" value="ZF_RING_2"/>
    <property type="match status" value="1"/>
</dbReference>
<dbReference type="PROSITE" id="PS00518">
    <property type="entry name" value="ZF_RING_1"/>
    <property type="match status" value="1"/>
</dbReference>
<evidence type="ECO:0000256" key="3">
    <source>
        <dbReference type="ARBA" id="ARBA00022833"/>
    </source>
</evidence>
<dbReference type="GO" id="GO:0008270">
    <property type="term" value="F:zinc ion binding"/>
    <property type="evidence" value="ECO:0007669"/>
    <property type="project" value="UniProtKB-KW"/>
</dbReference>
<protein>
    <recommendedName>
        <fullName evidence="5">RING-type domain-containing protein</fullName>
    </recommendedName>
</protein>
<organism evidence="6 7">
    <name type="scientific">Paramecium octaurelia</name>
    <dbReference type="NCBI Taxonomy" id="43137"/>
    <lineage>
        <taxon>Eukaryota</taxon>
        <taxon>Sar</taxon>
        <taxon>Alveolata</taxon>
        <taxon>Ciliophora</taxon>
        <taxon>Intramacronucleata</taxon>
        <taxon>Oligohymenophorea</taxon>
        <taxon>Peniculida</taxon>
        <taxon>Parameciidae</taxon>
        <taxon>Paramecium</taxon>
    </lineage>
</organism>
<dbReference type="PANTHER" id="PTHR15898">
    <property type="entry name" value="BIFUNCTIONAL APOPTOSIS REGULATOR"/>
    <property type="match status" value="1"/>
</dbReference>
<accession>A0A8S1UNN5</accession>
<dbReference type="OrthoDB" id="305792at2759"/>
<evidence type="ECO:0000256" key="4">
    <source>
        <dbReference type="PROSITE-ProRule" id="PRU00175"/>
    </source>
</evidence>
<gene>
    <name evidence="6" type="ORF">POCTA_138.1.T0460221</name>
</gene>
<dbReference type="AlphaFoldDB" id="A0A8S1UNN5"/>
<evidence type="ECO:0000259" key="5">
    <source>
        <dbReference type="PROSITE" id="PS50089"/>
    </source>
</evidence>
<evidence type="ECO:0000313" key="7">
    <source>
        <dbReference type="Proteomes" id="UP000683925"/>
    </source>
</evidence>
<keyword evidence="1" id="KW-0479">Metal-binding</keyword>
<dbReference type="OMA" id="PICRMEQ"/>
<dbReference type="EMBL" id="CAJJDP010000046">
    <property type="protein sequence ID" value="CAD8165309.1"/>
    <property type="molecule type" value="Genomic_DNA"/>
</dbReference>
<keyword evidence="2 4" id="KW-0863">Zinc-finger</keyword>